<dbReference type="Gene3D" id="3.90.1410.10">
    <property type="entry name" value="set domain protein methyltransferase, domain 1"/>
    <property type="match status" value="1"/>
</dbReference>
<dbReference type="AlphaFoldDB" id="A0AAV9MXV1"/>
<dbReference type="GeneID" id="89975491"/>
<sequence length="540" mass="60593">MASNSKSAVTESTTRLAEKDDPVLSNLQDFIVRHGIYLSPSLSFRRVPGRGVGVYSTTRLRKGERIMDVPSSLLLTTASIPFNFAPKELRSKLPVHVLLAVYLAFGVSEQKKQELQPWMATWPKVQDFTESMCLFWPEKTRKPVTVRTGRGDDHGHGDISAGQKNKTATTSDQHITFRPVPQTLTGSWLGAREDGQILESEKPKFLDLQLAKFQSHIALANQHFPTHLTKSALSSKASQPLTTFTHAWANVNSRCFYHVAPGKRAPKDSNEAMAMVPAMDLFNHSHMANCNTSYDRKGFHVVTEQAISAGQELLLSYGAHSNDTLWTEYGFIMDPNGDDSIRGFDEVVLDGLTPIEMDVLEGVSYLGNYTLTAQGLCWRTEVVSWLGILSRNQWFRFIEGTLTPETIDRLHLQKTGNGSVKRRKGNNTTVAAQADVDVVLPSARARDKQIHWLTQLKTQAELSVQGLTLLDQMASEKDLLDIFADVEELFKAQGFEKAQVDDMMRLQAKQRRGMCLQRWSQILDTCRLGIEKLRKENTDK</sequence>
<feature type="domain" description="SET" evidence="2">
    <location>
        <begin position="40"/>
        <end position="318"/>
    </location>
</feature>
<dbReference type="InterPro" id="IPR001214">
    <property type="entry name" value="SET_dom"/>
</dbReference>
<dbReference type="PANTHER" id="PTHR13271:SF137">
    <property type="entry name" value="SET DOMAIN-CONTAINING PROTEIN"/>
    <property type="match status" value="1"/>
</dbReference>
<protein>
    <recommendedName>
        <fullName evidence="2">SET domain-containing protein</fullName>
    </recommendedName>
</protein>
<dbReference type="SMART" id="SM00317">
    <property type="entry name" value="SET"/>
    <property type="match status" value="1"/>
</dbReference>
<feature type="compositionally biased region" description="Polar residues" evidence="1">
    <location>
        <begin position="162"/>
        <end position="171"/>
    </location>
</feature>
<dbReference type="GO" id="GO:0016279">
    <property type="term" value="F:protein-lysine N-methyltransferase activity"/>
    <property type="evidence" value="ECO:0007669"/>
    <property type="project" value="InterPro"/>
</dbReference>
<name>A0AAV9MXV1_9EURO</name>
<dbReference type="InterPro" id="IPR050600">
    <property type="entry name" value="SETD3_SETD6_MTase"/>
</dbReference>
<organism evidence="3 4">
    <name type="scientific">Exophiala bonariae</name>
    <dbReference type="NCBI Taxonomy" id="1690606"/>
    <lineage>
        <taxon>Eukaryota</taxon>
        <taxon>Fungi</taxon>
        <taxon>Dikarya</taxon>
        <taxon>Ascomycota</taxon>
        <taxon>Pezizomycotina</taxon>
        <taxon>Eurotiomycetes</taxon>
        <taxon>Chaetothyriomycetidae</taxon>
        <taxon>Chaetothyriales</taxon>
        <taxon>Herpotrichiellaceae</taxon>
        <taxon>Exophiala</taxon>
    </lineage>
</organism>
<dbReference type="InterPro" id="IPR044429">
    <property type="entry name" value="SETD4_SET"/>
</dbReference>
<dbReference type="Pfam" id="PF00856">
    <property type="entry name" value="SET"/>
    <property type="match status" value="1"/>
</dbReference>
<dbReference type="CDD" id="cd19177">
    <property type="entry name" value="SET_SETD4"/>
    <property type="match status" value="1"/>
</dbReference>
<evidence type="ECO:0000313" key="3">
    <source>
        <dbReference type="EMBL" id="KAK5046564.1"/>
    </source>
</evidence>
<dbReference type="PANTHER" id="PTHR13271">
    <property type="entry name" value="UNCHARACTERIZED PUTATIVE METHYLTRANSFERASE"/>
    <property type="match status" value="1"/>
</dbReference>
<comment type="caution">
    <text evidence="3">The sequence shown here is derived from an EMBL/GenBank/DDBJ whole genome shotgun (WGS) entry which is preliminary data.</text>
</comment>
<evidence type="ECO:0000313" key="4">
    <source>
        <dbReference type="Proteomes" id="UP001358417"/>
    </source>
</evidence>
<dbReference type="RefSeq" id="XP_064702147.1">
    <property type="nucleotide sequence ID" value="XM_064850878.1"/>
</dbReference>
<dbReference type="InterPro" id="IPR046341">
    <property type="entry name" value="SET_dom_sf"/>
</dbReference>
<dbReference type="Proteomes" id="UP001358417">
    <property type="component" value="Unassembled WGS sequence"/>
</dbReference>
<evidence type="ECO:0000256" key="1">
    <source>
        <dbReference type="SAM" id="MobiDB-lite"/>
    </source>
</evidence>
<proteinExistence type="predicted"/>
<accession>A0AAV9MXV1</accession>
<dbReference type="SUPFAM" id="SSF82199">
    <property type="entry name" value="SET domain"/>
    <property type="match status" value="1"/>
</dbReference>
<gene>
    <name evidence="3" type="ORF">LTR84_007325</name>
</gene>
<dbReference type="PROSITE" id="PS50280">
    <property type="entry name" value="SET"/>
    <property type="match status" value="1"/>
</dbReference>
<evidence type="ECO:0000259" key="2">
    <source>
        <dbReference type="PROSITE" id="PS50280"/>
    </source>
</evidence>
<feature type="region of interest" description="Disordered" evidence="1">
    <location>
        <begin position="144"/>
        <end position="171"/>
    </location>
</feature>
<keyword evidence="4" id="KW-1185">Reference proteome</keyword>
<reference evidence="3 4" key="1">
    <citation type="submission" date="2023-08" db="EMBL/GenBank/DDBJ databases">
        <title>Black Yeasts Isolated from many extreme environments.</title>
        <authorList>
            <person name="Coleine C."/>
            <person name="Stajich J.E."/>
            <person name="Selbmann L."/>
        </authorList>
    </citation>
    <scope>NUCLEOTIDE SEQUENCE [LARGE SCALE GENOMIC DNA]</scope>
    <source>
        <strain evidence="3 4">CCFEE 5792</strain>
    </source>
</reference>
<dbReference type="EMBL" id="JAVRRD010000029">
    <property type="protein sequence ID" value="KAK5046564.1"/>
    <property type="molecule type" value="Genomic_DNA"/>
</dbReference>